<evidence type="ECO:0000313" key="3">
    <source>
        <dbReference type="Proteomes" id="UP001243989"/>
    </source>
</evidence>
<evidence type="ECO:0000313" key="2">
    <source>
        <dbReference type="EMBL" id="KAK1624406.1"/>
    </source>
</evidence>
<dbReference type="GeneID" id="85476101"/>
<feature type="chain" id="PRO_5042528715" description="Secreted protein" evidence="1">
    <location>
        <begin position="21"/>
        <end position="127"/>
    </location>
</feature>
<evidence type="ECO:0000256" key="1">
    <source>
        <dbReference type="SAM" id="SignalP"/>
    </source>
</evidence>
<proteinExistence type="predicted"/>
<evidence type="ECO:0008006" key="4">
    <source>
        <dbReference type="Google" id="ProtNLM"/>
    </source>
</evidence>
<protein>
    <recommendedName>
        <fullName evidence="4">Secreted protein</fullName>
    </recommendedName>
</protein>
<dbReference type="RefSeq" id="XP_060440401.1">
    <property type="nucleotide sequence ID" value="XM_060591239.1"/>
</dbReference>
<dbReference type="Proteomes" id="UP001243989">
    <property type="component" value="Unassembled WGS sequence"/>
</dbReference>
<sequence length="127" mass="14387">MKLPILSFSLLYIWIASVNADFFHCVCETRPYHTVFRSKEACVFVKNRALPRDKVSISLAADGSPWAGNLTCRMLDPAKFWGPSVCGGQYSRFFRYDVCKPECKYDGKDPEDCITAYDQQPSVQTGI</sequence>
<reference evidence="2" key="1">
    <citation type="submission" date="2021-06" db="EMBL/GenBank/DDBJ databases">
        <title>Comparative genomics, transcriptomics and evolutionary studies reveal genomic signatures of adaptation to plant cell wall in hemibiotrophic fungi.</title>
        <authorList>
            <consortium name="DOE Joint Genome Institute"/>
            <person name="Baroncelli R."/>
            <person name="Diaz J.F."/>
            <person name="Benocci T."/>
            <person name="Peng M."/>
            <person name="Battaglia E."/>
            <person name="Haridas S."/>
            <person name="Andreopoulos W."/>
            <person name="Labutti K."/>
            <person name="Pangilinan J."/>
            <person name="Floch G.L."/>
            <person name="Makela M.R."/>
            <person name="Henrissat B."/>
            <person name="Grigoriev I.V."/>
            <person name="Crouch J.A."/>
            <person name="De Vries R.P."/>
            <person name="Sukno S.A."/>
            <person name="Thon M.R."/>
        </authorList>
    </citation>
    <scope>NUCLEOTIDE SEQUENCE</scope>
    <source>
        <strain evidence="2">CBS 102054</strain>
    </source>
</reference>
<gene>
    <name evidence="2" type="ORF">BDP81DRAFT_437566</name>
</gene>
<accession>A0AAJ0EAA3</accession>
<feature type="signal peptide" evidence="1">
    <location>
        <begin position="1"/>
        <end position="20"/>
    </location>
</feature>
<organism evidence="2 3">
    <name type="scientific">Colletotrichum phormii</name>
    <dbReference type="NCBI Taxonomy" id="359342"/>
    <lineage>
        <taxon>Eukaryota</taxon>
        <taxon>Fungi</taxon>
        <taxon>Dikarya</taxon>
        <taxon>Ascomycota</taxon>
        <taxon>Pezizomycotina</taxon>
        <taxon>Sordariomycetes</taxon>
        <taxon>Hypocreomycetidae</taxon>
        <taxon>Glomerellales</taxon>
        <taxon>Glomerellaceae</taxon>
        <taxon>Colletotrichum</taxon>
        <taxon>Colletotrichum acutatum species complex</taxon>
    </lineage>
</organism>
<dbReference type="EMBL" id="JAHMHQ010000024">
    <property type="protein sequence ID" value="KAK1624406.1"/>
    <property type="molecule type" value="Genomic_DNA"/>
</dbReference>
<name>A0AAJ0EAA3_9PEZI</name>
<keyword evidence="1" id="KW-0732">Signal</keyword>
<dbReference type="AlphaFoldDB" id="A0AAJ0EAA3"/>
<keyword evidence="3" id="KW-1185">Reference proteome</keyword>
<comment type="caution">
    <text evidence="2">The sequence shown here is derived from an EMBL/GenBank/DDBJ whole genome shotgun (WGS) entry which is preliminary data.</text>
</comment>